<sequence length="112" mass="12450">MQALKADPMASATWEGLELLNAEETTNEGHKPPGPSITRCYKLTIPVDEAFSKVLETAEEHGWVEDAGVRTNREAVARKTINDAVASVLLSAQHQVCDENPYSQFQIIIHYR</sequence>
<name>A0A3P1WX11_9ACTN</name>
<dbReference type="Proteomes" id="UP000280935">
    <property type="component" value="Unassembled WGS sequence"/>
</dbReference>
<dbReference type="OrthoDB" id="3737851at2"/>
<comment type="caution">
    <text evidence="1">The sequence shown here is derived from an EMBL/GenBank/DDBJ whole genome shotgun (WGS) entry which is preliminary data.</text>
</comment>
<proteinExistence type="predicted"/>
<evidence type="ECO:0000313" key="2">
    <source>
        <dbReference type="Proteomes" id="UP000280935"/>
    </source>
</evidence>
<reference evidence="1 2" key="1">
    <citation type="submission" date="2018-11" db="EMBL/GenBank/DDBJ databases">
        <title>Genomes From Bacteria Associated with the Canine Oral Cavity: a Test Case for Automated Genome-Based Taxonomic Assignment.</title>
        <authorList>
            <person name="Coil D.A."/>
            <person name="Jospin G."/>
            <person name="Darling A.E."/>
            <person name="Wallis C."/>
            <person name="Davis I.J."/>
            <person name="Harris S."/>
            <person name="Eisen J.A."/>
            <person name="Holcombe L.J."/>
            <person name="O'Flynn C."/>
        </authorList>
    </citation>
    <scope>NUCLEOTIDE SEQUENCE [LARGE SCALE GENOMIC DNA]</scope>
    <source>
        <strain evidence="1 2">OH2822_COT-296</strain>
    </source>
</reference>
<dbReference type="AlphaFoldDB" id="A0A3P1WX11"/>
<gene>
    <name evidence="1" type="ORF">EII35_06160</name>
</gene>
<dbReference type="EMBL" id="RQYT01000010">
    <property type="protein sequence ID" value="RRD49950.1"/>
    <property type="molecule type" value="Genomic_DNA"/>
</dbReference>
<protein>
    <submittedName>
        <fullName evidence="1">Uncharacterized protein</fullName>
    </submittedName>
</protein>
<evidence type="ECO:0000313" key="1">
    <source>
        <dbReference type="EMBL" id="RRD49950.1"/>
    </source>
</evidence>
<accession>A0A3P1WX11</accession>
<dbReference type="RefSeq" id="WP_125227587.1">
    <property type="nucleotide sequence ID" value="NZ_RQYT01000010.1"/>
</dbReference>
<organism evidence="1 2">
    <name type="scientific">Arachnia propionica</name>
    <dbReference type="NCBI Taxonomy" id="1750"/>
    <lineage>
        <taxon>Bacteria</taxon>
        <taxon>Bacillati</taxon>
        <taxon>Actinomycetota</taxon>
        <taxon>Actinomycetes</taxon>
        <taxon>Propionibacteriales</taxon>
        <taxon>Propionibacteriaceae</taxon>
        <taxon>Arachnia</taxon>
    </lineage>
</organism>